<gene>
    <name evidence="5" type="primary">AVEN_63439_1</name>
    <name evidence="5" type="ORF">CDAR_30251</name>
</gene>
<feature type="compositionally biased region" description="Low complexity" evidence="2">
    <location>
        <begin position="7"/>
        <end position="19"/>
    </location>
</feature>
<reference evidence="5 6" key="1">
    <citation type="submission" date="2021-06" db="EMBL/GenBank/DDBJ databases">
        <title>Caerostris darwini draft genome.</title>
        <authorList>
            <person name="Kono N."/>
            <person name="Arakawa K."/>
        </authorList>
    </citation>
    <scope>NUCLEOTIDE SEQUENCE [LARGE SCALE GENOMIC DNA]</scope>
</reference>
<keyword evidence="6" id="KW-1185">Reference proteome</keyword>
<dbReference type="PROSITE" id="PS51034">
    <property type="entry name" value="ZP_2"/>
    <property type="match status" value="1"/>
</dbReference>
<dbReference type="Proteomes" id="UP001054837">
    <property type="component" value="Unassembled WGS sequence"/>
</dbReference>
<name>A0AAV4QA18_9ARAC</name>
<feature type="compositionally biased region" description="Low complexity" evidence="2">
    <location>
        <begin position="81"/>
        <end position="96"/>
    </location>
</feature>
<accession>A0AAV4QA18</accession>
<keyword evidence="3" id="KW-1133">Transmembrane helix</keyword>
<organism evidence="5 6">
    <name type="scientific">Caerostris darwini</name>
    <dbReference type="NCBI Taxonomy" id="1538125"/>
    <lineage>
        <taxon>Eukaryota</taxon>
        <taxon>Metazoa</taxon>
        <taxon>Ecdysozoa</taxon>
        <taxon>Arthropoda</taxon>
        <taxon>Chelicerata</taxon>
        <taxon>Arachnida</taxon>
        <taxon>Araneae</taxon>
        <taxon>Araneomorphae</taxon>
        <taxon>Entelegynae</taxon>
        <taxon>Araneoidea</taxon>
        <taxon>Araneidae</taxon>
        <taxon>Caerostris</taxon>
    </lineage>
</organism>
<evidence type="ECO:0000313" key="5">
    <source>
        <dbReference type="EMBL" id="GIY04931.1"/>
    </source>
</evidence>
<keyword evidence="1" id="KW-1015">Disulfide bond</keyword>
<proteinExistence type="predicted"/>
<evidence type="ECO:0000313" key="6">
    <source>
        <dbReference type="Proteomes" id="UP001054837"/>
    </source>
</evidence>
<dbReference type="PANTHER" id="PTHR46560">
    <property type="entry name" value="CYPHER, ISOFORM B"/>
    <property type="match status" value="1"/>
</dbReference>
<comment type="caution">
    <text evidence="5">The sequence shown here is derived from an EMBL/GenBank/DDBJ whole genome shotgun (WGS) entry which is preliminary data.</text>
</comment>
<dbReference type="EMBL" id="BPLQ01004004">
    <property type="protein sequence ID" value="GIY04931.1"/>
    <property type="molecule type" value="Genomic_DNA"/>
</dbReference>
<evidence type="ECO:0000256" key="3">
    <source>
        <dbReference type="SAM" id="Phobius"/>
    </source>
</evidence>
<evidence type="ECO:0000256" key="1">
    <source>
        <dbReference type="ARBA" id="ARBA00023157"/>
    </source>
</evidence>
<dbReference type="SMART" id="SM00241">
    <property type="entry name" value="ZP"/>
    <property type="match status" value="1"/>
</dbReference>
<evidence type="ECO:0000259" key="4">
    <source>
        <dbReference type="PROSITE" id="PS51034"/>
    </source>
</evidence>
<dbReference type="InterPro" id="IPR001507">
    <property type="entry name" value="ZP_dom"/>
</dbReference>
<sequence length="790" mass="88495">MLPGVGLQQSLSQHLPPLQGGHNRDSIPLHLPVLSPHQSGYIIVPKSSFVLPKNNNGPPLPGAQNRKPDRKPPNAPPGKNRPPNNRQRRPQQPNKKINQPFNNVPYQQAGSQQHKNVLPNGQFPPRNNFNQHQFLDATIPQNVKPDQSGQNRPPILPNFQHPPLGVNINPNDFFNNLPPRKIKNKNRPKNVPVLIPNFELGKDHGGEPLHDLKLNAPILPQTGNPDSLDLSQILNSPYRENEVLDHALPQATEIHSAPPINDNPSIGNLGEVKIPPFTEKSSNQGHFPEPQSHAEALKQNEQEKNFNIPFPDFAEPEPGPQLQPSNFPANLNVNNRIITPQESKQNQVAVKAKNVEAFDQINEESAPISLYGQVLPPNDATYSSEINNFPGLHDGSEDERWPIVMPEMPKIVHLDVKCEKNLMRVSISFDKPFHGIIYSKGHYSYGRCVHLPAGSGHNSVEFDISINSCGMQGNSPSGHYGPTETGSYFENTVVVQYDPLVQEVWDQARKLRCNWHDQYEKTVTFRPFNVDMLQVVRADFAGDNVGCWMQIQVGKGPWANEVSGIVRIGQTMTLVLAIKDEENKFDMMVRNCIAHDGNRAPIELVDSSGCITRPKLMSRFTKVKNFGSSASVLSFAHFQAFKFPDSTEVHIQCTVQICRQQCEDQCSIHRRKRQAGIGEVREIGLNSILQVVSVEDLTFSPYKNETDATKINTEKSRVCMSSSGFAASLILLLSIVIISSLIAAFLFLKQRNTAKMPPLPYDMAIFKKHMEKQAKKQQQQQQQIRQQKKI</sequence>
<dbReference type="InterPro" id="IPR042235">
    <property type="entry name" value="ZP-C_dom"/>
</dbReference>
<feature type="transmembrane region" description="Helical" evidence="3">
    <location>
        <begin position="725"/>
        <end position="748"/>
    </location>
</feature>
<keyword evidence="3" id="KW-0472">Membrane</keyword>
<dbReference type="PANTHER" id="PTHR46560:SF4">
    <property type="entry name" value="DUSKY"/>
    <property type="match status" value="1"/>
</dbReference>
<feature type="region of interest" description="Disordered" evidence="2">
    <location>
        <begin position="52"/>
        <end position="126"/>
    </location>
</feature>
<dbReference type="Pfam" id="PF00100">
    <property type="entry name" value="Zona_pellucida"/>
    <property type="match status" value="1"/>
</dbReference>
<dbReference type="Gene3D" id="2.60.40.4100">
    <property type="entry name" value="Zona pellucida, ZP-C domain"/>
    <property type="match status" value="1"/>
</dbReference>
<dbReference type="Pfam" id="PF25057">
    <property type="entry name" value="CUT_N"/>
    <property type="match status" value="1"/>
</dbReference>
<protein>
    <submittedName>
        <fullName evidence="5">ZP domain-containing protein</fullName>
    </submittedName>
</protein>
<dbReference type="InterPro" id="IPR056953">
    <property type="entry name" value="CUT_N"/>
</dbReference>
<dbReference type="InterPro" id="IPR055355">
    <property type="entry name" value="ZP-C"/>
</dbReference>
<feature type="domain" description="ZP" evidence="4">
    <location>
        <begin position="417"/>
        <end position="673"/>
    </location>
</feature>
<feature type="region of interest" description="Disordered" evidence="2">
    <location>
        <begin position="1"/>
        <end position="23"/>
    </location>
</feature>
<keyword evidence="3" id="KW-0812">Transmembrane</keyword>
<evidence type="ECO:0000256" key="2">
    <source>
        <dbReference type="SAM" id="MobiDB-lite"/>
    </source>
</evidence>
<dbReference type="AlphaFoldDB" id="A0AAV4QA18"/>
<feature type="compositionally biased region" description="Polar residues" evidence="2">
    <location>
        <begin position="97"/>
        <end position="115"/>
    </location>
</feature>